<protein>
    <recommendedName>
        <fullName evidence="4">DUF19 domain-containing protein</fullName>
    </recommendedName>
</protein>
<accession>A0A2T7PJC2</accession>
<dbReference type="AlphaFoldDB" id="A0A2T7PJC2"/>
<evidence type="ECO:0000313" key="2">
    <source>
        <dbReference type="EMBL" id="PVD33533.1"/>
    </source>
</evidence>
<name>A0A2T7PJC2_POMCA</name>
<sequence>MSSQTQLNLVATTLHVLVAPSTACYRECSSAFNQKILELVPVTDTAIIREKSCEAMGQQIVCLKTRLGTPGACDDPSTQTVNSILTFIEPDYESSCRNATANTTGQSLSPQQLVLKCGQMGKECYDDFNNTFTPAVTKLNVTALCASLDQYTLCAERMMTDCGQYMAGPITSIRSLQRKYSAMCSTANNVGGEVMSDCVNQTMQCYLNFNSSFVPAASLHSLTGICGSIEDYSKCLNGVHNITACQHFTNQALTGLATMQRQYTVVCGADRGETSQKCMVEFQSCYRTFNNTFLSALQTPGGASLVCKSVEDYGQCVDRVEPACSQQKVEVVRTAKLLRQMYSAQCDKKLQQLMACLPLRVCLNTFVGGSFLMTSPSPLCSRFSTFFPCVESSLQLCNIPHHETGVDFPALGKLTGSFCQNLLGNTRLSMCPEFHTCTENIIASRSLIDFSVVFNGTTWCDYMDMALGCVVKAVSGELMGNCMLSNDQQIKSHLTTLQKSKLDVCENKVSPALSGSSGANNNAHGGEEHARLDSASRAAGYTSAAVKMAAMATLISFFVQRLL</sequence>
<evidence type="ECO:0000313" key="3">
    <source>
        <dbReference type="Proteomes" id="UP000245119"/>
    </source>
</evidence>
<comment type="caution">
    <text evidence="2">The sequence shown here is derived from an EMBL/GenBank/DDBJ whole genome shotgun (WGS) entry which is preliminary data.</text>
</comment>
<keyword evidence="3" id="KW-1185">Reference proteome</keyword>
<gene>
    <name evidence="2" type="ORF">C0Q70_04789</name>
</gene>
<proteinExistence type="predicted"/>
<organism evidence="2 3">
    <name type="scientific">Pomacea canaliculata</name>
    <name type="common">Golden apple snail</name>
    <dbReference type="NCBI Taxonomy" id="400727"/>
    <lineage>
        <taxon>Eukaryota</taxon>
        <taxon>Metazoa</taxon>
        <taxon>Spiralia</taxon>
        <taxon>Lophotrochozoa</taxon>
        <taxon>Mollusca</taxon>
        <taxon>Gastropoda</taxon>
        <taxon>Caenogastropoda</taxon>
        <taxon>Architaenioglossa</taxon>
        <taxon>Ampullarioidea</taxon>
        <taxon>Ampullariidae</taxon>
        <taxon>Pomacea</taxon>
    </lineage>
</organism>
<dbReference type="Proteomes" id="UP000245119">
    <property type="component" value="Linkage Group LG3"/>
</dbReference>
<feature type="signal peptide" evidence="1">
    <location>
        <begin position="1"/>
        <end position="23"/>
    </location>
</feature>
<reference evidence="2 3" key="1">
    <citation type="submission" date="2018-04" db="EMBL/GenBank/DDBJ databases">
        <title>The genome of golden apple snail Pomacea canaliculata provides insight into stress tolerance and invasive adaptation.</title>
        <authorList>
            <person name="Liu C."/>
            <person name="Liu B."/>
            <person name="Ren Y."/>
            <person name="Zhang Y."/>
            <person name="Wang H."/>
            <person name="Li S."/>
            <person name="Jiang F."/>
            <person name="Yin L."/>
            <person name="Zhang G."/>
            <person name="Qian W."/>
            <person name="Fan W."/>
        </authorList>
    </citation>
    <scope>NUCLEOTIDE SEQUENCE [LARGE SCALE GENOMIC DNA]</scope>
    <source>
        <strain evidence="2">SZHN2017</strain>
        <tissue evidence="2">Muscle</tissue>
    </source>
</reference>
<evidence type="ECO:0008006" key="4">
    <source>
        <dbReference type="Google" id="ProtNLM"/>
    </source>
</evidence>
<evidence type="ECO:0000256" key="1">
    <source>
        <dbReference type="SAM" id="SignalP"/>
    </source>
</evidence>
<feature type="chain" id="PRO_5015674636" description="DUF19 domain-containing protein" evidence="1">
    <location>
        <begin position="24"/>
        <end position="563"/>
    </location>
</feature>
<dbReference type="OrthoDB" id="6050649at2759"/>
<dbReference type="EMBL" id="PZQS01000003">
    <property type="protein sequence ID" value="PVD33533.1"/>
    <property type="molecule type" value="Genomic_DNA"/>
</dbReference>
<keyword evidence="1" id="KW-0732">Signal</keyword>